<dbReference type="GO" id="GO:0042147">
    <property type="term" value="P:retrograde transport, endosome to Golgi"/>
    <property type="evidence" value="ECO:0007669"/>
    <property type="project" value="InterPro"/>
</dbReference>
<protein>
    <submittedName>
        <fullName evidence="4">Vacuolar protein sorting-associated protein 53, putative</fullName>
    </submittedName>
</protein>
<dbReference type="VEuPathDB" id="PlasmoDB:PocGH01_02019900"/>
<feature type="coiled-coil region" evidence="1">
    <location>
        <begin position="89"/>
        <end position="162"/>
    </location>
</feature>
<keyword evidence="5" id="KW-1185">Reference proteome</keyword>
<dbReference type="InterPro" id="IPR007234">
    <property type="entry name" value="Vps53_N"/>
</dbReference>
<dbReference type="PANTHER" id="PTHR12820">
    <property type="entry name" value="VACUOLAR SORTING PROTEIN 53"/>
    <property type="match status" value="1"/>
</dbReference>
<dbReference type="PANTHER" id="PTHR12820:SF0">
    <property type="entry name" value="VACUOLAR PROTEIN SORTING-ASSOCIATED PROTEIN 53 HOMOLOG"/>
    <property type="match status" value="1"/>
</dbReference>
<dbReference type="GO" id="GO:0000938">
    <property type="term" value="C:GARP complex"/>
    <property type="evidence" value="ECO:0007669"/>
    <property type="project" value="InterPro"/>
</dbReference>
<sequence length="1032" mass="119714">MLSSTMSFSRKCSVWADSIGQGNSVKRKEAEGGQQSDEVAKGHMHSDEVAKEGIHSGKVAKEKMQSTEETKGDTEGGEHSDVEFVRDYINNHVKSIEDVEQQVDKMNREIIELDKVISEKVENYILQKNAYERNLKNVREKMKIINEKMENVDKKTEESEEMLVKLCKDIKKLDTGKRNVTETIIILKRIVMIITAISSLKKKAIKRDYKSCISLVSVIKDMLTHISELKRNDKLRQLYNDANVLFDELKQQIKEDIELIYDSDVHIEGNIAILNEANWDAPPQGSMLHDNGDKEGRTIRVNLFHACTCLYHVSPSFINHIGKKFTSFFLDKYILIFESQANTLDSIDRRLAWLKRELNNYENTYGHIFPKIYNIPFLIVSKFCSITKKHIVKILSFSMEEMNPVSLIQTVIKVINFENFLTKNIFIFSEGNDVPTDDFSSLEFPFPELIMQREFSQMGREKYPSETPNMDNHEEKEMKKETSSSSSLYMSRERYNLKRGMHTPITKNLGGSLTEALSHLTTDRGANEKIINGDHLKEGCFSDERDVHCSATGSIPQDKQKKHNFRGVISCVFDSYLCSWLKYEEKKIYEKFKHIIKEEIEEENIVEAEKGVHVTEAVNSGTTASGVKCMGKESIDDVRTFLNKNENIPDIPIEITEEKHIVYKSAYKIFYLYKSYVNMILLFSNCKTLHDFVLFFKTLLIKYSDELNRRMITKINEKNTMQNIHLICTIINTSYYVEHKINEAYETLGKNIDPAFIGQISFKEEEKNFLTVKTKCIKIVISFIQQKINTIISKNHIVYIHDIGNIQETSPWITNLDNFLWNYFTILKKISNETYLIYLMEKTTTLIINQFYQTIFSLKRLQDLTAQQLLLDCYALQKVLFRLPHVVGSSNSVKDTNNIQEEAREPNICTDTSMKLPELLITYSEKDQNADDSIIPKTYFTYVKNQINKIELLIKIFLSNTYDVNSFNLLLTENNNICTIQEIEQILSLKEEKGENLQRIFGLNKNYVHDIKKRGMKAAEEVKFFFNKITSR</sequence>
<reference evidence="4 5" key="1">
    <citation type="submission" date="2016-06" db="EMBL/GenBank/DDBJ databases">
        <authorList>
            <consortium name="Pathogen Informatics"/>
        </authorList>
    </citation>
    <scope>NUCLEOTIDE SEQUENCE [LARGE SCALE GENOMIC DNA]</scope>
    <source>
        <strain evidence="4">PocGH01</strain>
    </source>
</reference>
<proteinExistence type="predicted"/>
<accession>A0A1D3KWY2</accession>
<gene>
    <name evidence="4" type="primary">VPS53</name>
    <name evidence="4" type="ORF">POCGH01_02019900</name>
</gene>
<name>A0A1D3KWY2_PLAOA</name>
<feature type="compositionally biased region" description="Basic and acidic residues" evidence="2">
    <location>
        <begin position="471"/>
        <end position="482"/>
    </location>
</feature>
<dbReference type="Pfam" id="PF04100">
    <property type="entry name" value="Vps53_N"/>
    <property type="match status" value="2"/>
</dbReference>
<keyword evidence="1" id="KW-0175">Coiled coil</keyword>
<evidence type="ECO:0000259" key="3">
    <source>
        <dbReference type="Pfam" id="PF04100"/>
    </source>
</evidence>
<dbReference type="GO" id="GO:0005829">
    <property type="term" value="C:cytosol"/>
    <property type="evidence" value="ECO:0007669"/>
    <property type="project" value="GOC"/>
</dbReference>
<evidence type="ECO:0000256" key="1">
    <source>
        <dbReference type="SAM" id="Coils"/>
    </source>
</evidence>
<feature type="compositionally biased region" description="Basic and acidic residues" evidence="2">
    <location>
        <begin position="38"/>
        <end position="79"/>
    </location>
</feature>
<dbReference type="Proteomes" id="UP000242942">
    <property type="component" value="Chromosome 2"/>
</dbReference>
<dbReference type="OrthoDB" id="10261632at2759"/>
<evidence type="ECO:0000313" key="4">
    <source>
        <dbReference type="EMBL" id="SCA48282.1"/>
    </source>
</evidence>
<dbReference type="InterPro" id="IPR039766">
    <property type="entry name" value="Vps53"/>
</dbReference>
<feature type="domain" description="Vps53 N-terminal" evidence="3">
    <location>
        <begin position="93"/>
        <end position="263"/>
    </location>
</feature>
<evidence type="ECO:0000313" key="5">
    <source>
        <dbReference type="Proteomes" id="UP000242942"/>
    </source>
</evidence>
<feature type="region of interest" description="Disordered" evidence="2">
    <location>
        <begin position="460"/>
        <end position="485"/>
    </location>
</feature>
<organism evidence="4 5">
    <name type="scientific">Plasmodium ovale</name>
    <name type="common">malaria parasite P. ovale</name>
    <dbReference type="NCBI Taxonomy" id="36330"/>
    <lineage>
        <taxon>Eukaryota</taxon>
        <taxon>Sar</taxon>
        <taxon>Alveolata</taxon>
        <taxon>Apicomplexa</taxon>
        <taxon>Aconoidasida</taxon>
        <taxon>Haemosporida</taxon>
        <taxon>Plasmodiidae</taxon>
        <taxon>Plasmodium</taxon>
        <taxon>Plasmodium (Plasmodium)</taxon>
    </lineage>
</organism>
<dbReference type="EMBL" id="LT594583">
    <property type="protein sequence ID" value="SCA48282.1"/>
    <property type="molecule type" value="Genomic_DNA"/>
</dbReference>
<evidence type="ECO:0000256" key="2">
    <source>
        <dbReference type="SAM" id="MobiDB-lite"/>
    </source>
</evidence>
<feature type="domain" description="Vps53 N-terminal" evidence="3">
    <location>
        <begin position="303"/>
        <end position="598"/>
    </location>
</feature>
<dbReference type="AlphaFoldDB" id="A0A1D3KWY2"/>
<feature type="region of interest" description="Disordered" evidence="2">
    <location>
        <begin position="19"/>
        <end position="79"/>
    </location>
</feature>